<protein>
    <submittedName>
        <fullName evidence="7">WRKY transcription factor 75</fullName>
    </submittedName>
</protein>
<dbReference type="InterPro" id="IPR036576">
    <property type="entry name" value="WRKY_dom_sf"/>
</dbReference>
<sequence>MIAILTRYSQEHVTIEMLASYLKNLPTKPMLEDDPLDSNWPFNYDMDDRRVSFENLEYLYRILKHFHGNYGRHQTQTCTIAAFCSHQTNASRKVLTPTKPPLPFIYCSLTLETFPFSFFRSSSSFIRACFSMEKFQMLFPFPSTGSPNYSVSSSMTDSSHVFHNFQADSSGGFLGLKTETQHPVPRTSPEINKDLNSQSASFAIGSETEPQAAKKKGEKKIRKPKYAFQTRSQVDILDDGYRWRKYGQKAVKNNKFPRSYYRCTYQGCDVKKQVQRLTKDEGVVVTTYEGMHTHPIEKPNDNFEHILSQMQIYSTPF</sequence>
<evidence type="ECO:0000256" key="1">
    <source>
        <dbReference type="ARBA" id="ARBA00004123"/>
    </source>
</evidence>
<dbReference type="Gene3D" id="2.20.25.80">
    <property type="entry name" value="WRKY domain"/>
    <property type="match status" value="1"/>
</dbReference>
<dbReference type="Proteomes" id="UP001164929">
    <property type="component" value="Chromosome 1"/>
</dbReference>
<evidence type="ECO:0000259" key="6">
    <source>
        <dbReference type="PROSITE" id="PS50811"/>
    </source>
</evidence>
<evidence type="ECO:0000256" key="2">
    <source>
        <dbReference type="ARBA" id="ARBA00023015"/>
    </source>
</evidence>
<dbReference type="PANTHER" id="PTHR31221">
    <property type="entry name" value="WRKY TRANSCRIPTION FACTOR PROTEIN 1-RELATED"/>
    <property type="match status" value="1"/>
</dbReference>
<dbReference type="GO" id="GO:0003700">
    <property type="term" value="F:DNA-binding transcription factor activity"/>
    <property type="evidence" value="ECO:0007669"/>
    <property type="project" value="InterPro"/>
</dbReference>
<dbReference type="InterPro" id="IPR003657">
    <property type="entry name" value="WRKY_dom"/>
</dbReference>
<dbReference type="AlphaFoldDB" id="A0AAD6WI55"/>
<evidence type="ECO:0000256" key="3">
    <source>
        <dbReference type="ARBA" id="ARBA00023125"/>
    </source>
</evidence>
<evidence type="ECO:0000256" key="5">
    <source>
        <dbReference type="ARBA" id="ARBA00023242"/>
    </source>
</evidence>
<keyword evidence="5" id="KW-0539">Nucleus</keyword>
<organism evidence="7 8">
    <name type="scientific">Populus alba x Populus x berolinensis</name>
    <dbReference type="NCBI Taxonomy" id="444605"/>
    <lineage>
        <taxon>Eukaryota</taxon>
        <taxon>Viridiplantae</taxon>
        <taxon>Streptophyta</taxon>
        <taxon>Embryophyta</taxon>
        <taxon>Tracheophyta</taxon>
        <taxon>Spermatophyta</taxon>
        <taxon>Magnoliopsida</taxon>
        <taxon>eudicotyledons</taxon>
        <taxon>Gunneridae</taxon>
        <taxon>Pentapetalae</taxon>
        <taxon>rosids</taxon>
        <taxon>fabids</taxon>
        <taxon>Malpighiales</taxon>
        <taxon>Salicaceae</taxon>
        <taxon>Saliceae</taxon>
        <taxon>Populus</taxon>
    </lineage>
</organism>
<dbReference type="FunFam" id="2.20.25.80:FF:000003">
    <property type="entry name" value="WRKY transcription factor 57"/>
    <property type="match status" value="1"/>
</dbReference>
<dbReference type="EMBL" id="JAQIZT010000001">
    <property type="protein sequence ID" value="KAJ7013793.1"/>
    <property type="molecule type" value="Genomic_DNA"/>
</dbReference>
<dbReference type="PANTHER" id="PTHR31221:SF83">
    <property type="entry name" value="WRKY TRANSCRIPTION FACTOR 75-RELATED"/>
    <property type="match status" value="1"/>
</dbReference>
<name>A0AAD6WI55_9ROSI</name>
<evidence type="ECO:0000313" key="7">
    <source>
        <dbReference type="EMBL" id="KAJ7013793.1"/>
    </source>
</evidence>
<gene>
    <name evidence="7" type="ORF">NC653_003435</name>
</gene>
<keyword evidence="4" id="KW-0804">Transcription</keyword>
<accession>A0AAD6WI55</accession>
<dbReference type="GO" id="GO:0005634">
    <property type="term" value="C:nucleus"/>
    <property type="evidence" value="ECO:0007669"/>
    <property type="project" value="UniProtKB-SubCell"/>
</dbReference>
<comment type="caution">
    <text evidence="7">The sequence shown here is derived from an EMBL/GenBank/DDBJ whole genome shotgun (WGS) entry which is preliminary data.</text>
</comment>
<dbReference type="GO" id="GO:0043565">
    <property type="term" value="F:sequence-specific DNA binding"/>
    <property type="evidence" value="ECO:0007669"/>
    <property type="project" value="InterPro"/>
</dbReference>
<dbReference type="Pfam" id="PF03106">
    <property type="entry name" value="WRKY"/>
    <property type="match status" value="1"/>
</dbReference>
<evidence type="ECO:0000313" key="8">
    <source>
        <dbReference type="Proteomes" id="UP001164929"/>
    </source>
</evidence>
<keyword evidence="8" id="KW-1185">Reference proteome</keyword>
<keyword evidence="3" id="KW-0238">DNA-binding</keyword>
<comment type="subcellular location">
    <subcellularLocation>
        <location evidence="1">Nucleus</location>
    </subcellularLocation>
</comment>
<keyword evidence="2" id="KW-0805">Transcription regulation</keyword>
<feature type="domain" description="WRKY" evidence="6">
    <location>
        <begin position="232"/>
        <end position="297"/>
    </location>
</feature>
<proteinExistence type="predicted"/>
<dbReference type="InterPro" id="IPR044810">
    <property type="entry name" value="WRKY_plant"/>
</dbReference>
<dbReference type="SMART" id="SM00774">
    <property type="entry name" value="WRKY"/>
    <property type="match status" value="1"/>
</dbReference>
<reference evidence="7 8" key="1">
    <citation type="journal article" date="2023" name="Mol. Ecol. Resour.">
        <title>Chromosome-level genome assembly of a triploid poplar Populus alba 'Berolinensis'.</title>
        <authorList>
            <person name="Chen S."/>
            <person name="Yu Y."/>
            <person name="Wang X."/>
            <person name="Wang S."/>
            <person name="Zhang T."/>
            <person name="Zhou Y."/>
            <person name="He R."/>
            <person name="Meng N."/>
            <person name="Wang Y."/>
            <person name="Liu W."/>
            <person name="Liu Z."/>
            <person name="Liu J."/>
            <person name="Guo Q."/>
            <person name="Huang H."/>
            <person name="Sederoff R.R."/>
            <person name="Wang G."/>
            <person name="Qu G."/>
            <person name="Chen S."/>
        </authorList>
    </citation>
    <scope>NUCLEOTIDE SEQUENCE [LARGE SCALE GENOMIC DNA]</scope>
    <source>
        <strain evidence="7">SC-2020</strain>
    </source>
</reference>
<dbReference type="SUPFAM" id="SSF118290">
    <property type="entry name" value="WRKY DNA-binding domain"/>
    <property type="match status" value="1"/>
</dbReference>
<dbReference type="PROSITE" id="PS50811">
    <property type="entry name" value="WRKY"/>
    <property type="match status" value="1"/>
</dbReference>
<evidence type="ECO:0000256" key="4">
    <source>
        <dbReference type="ARBA" id="ARBA00023163"/>
    </source>
</evidence>